<dbReference type="Gene3D" id="3.40.630.30">
    <property type="match status" value="1"/>
</dbReference>
<dbReference type="SUPFAM" id="SSF55729">
    <property type="entry name" value="Acyl-CoA N-acyltransferases (Nat)"/>
    <property type="match status" value="1"/>
</dbReference>
<sequence>MAKREDYQLRPLQESDLEMVLSWRNSERVRANMYTDHIISLEEHQTWFKKIKDEPTVDYLICEFQNHPIGLVNFTNIDKNNNKCYWGFYLGETATPLGGGGALSFISMEYIFEIVDIRKVCSEVLSFNNKSLKLHKRLSFQEEGCFKKHIYKNLEYQDVICLALFQENWLHNKNDIAKIVFRNK</sequence>
<dbReference type="PANTHER" id="PTHR43415">
    <property type="entry name" value="SPERMIDINE N(1)-ACETYLTRANSFERASE"/>
    <property type="match status" value="1"/>
</dbReference>
<dbReference type="GO" id="GO:0016746">
    <property type="term" value="F:acyltransferase activity"/>
    <property type="evidence" value="ECO:0007669"/>
    <property type="project" value="UniProtKB-KW"/>
</dbReference>
<feature type="domain" description="N-acetyltransferase" evidence="1">
    <location>
        <begin position="7"/>
        <end position="161"/>
    </location>
</feature>
<organism evidence="2 3">
    <name type="scientific">Aphanizomenon flos-aquae FACHB-1040</name>
    <dbReference type="NCBI Taxonomy" id="2692887"/>
    <lineage>
        <taxon>Bacteria</taxon>
        <taxon>Bacillati</taxon>
        <taxon>Cyanobacteriota</taxon>
        <taxon>Cyanophyceae</taxon>
        <taxon>Nostocales</taxon>
        <taxon>Aphanizomenonaceae</taxon>
        <taxon>Aphanizomenon</taxon>
    </lineage>
</organism>
<dbReference type="Proteomes" id="UP000606721">
    <property type="component" value="Unassembled WGS sequence"/>
</dbReference>
<dbReference type="PANTHER" id="PTHR43415:SF3">
    <property type="entry name" value="GNAT-FAMILY ACETYLTRANSFERASE"/>
    <property type="match status" value="1"/>
</dbReference>
<keyword evidence="3" id="KW-1185">Reference proteome</keyword>
<keyword evidence="2" id="KW-0808">Transferase</keyword>
<dbReference type="EC" id="2.3.1.202" evidence="2"/>
<evidence type="ECO:0000313" key="2">
    <source>
        <dbReference type="EMBL" id="MBD2280321.1"/>
    </source>
</evidence>
<accession>A0ABR8C089</accession>
<name>A0ABR8C089_APHFL</name>
<dbReference type="InterPro" id="IPR016181">
    <property type="entry name" value="Acyl_CoA_acyltransferase"/>
</dbReference>
<protein>
    <submittedName>
        <fullName evidence="2">UDP-4-amino-4, 6-dideoxy-N-acetyl-beta-L-altrosamine N-acetyltransferase</fullName>
        <ecNumber evidence="2">2.3.1.202</ecNumber>
    </submittedName>
</protein>
<dbReference type="InterPro" id="IPR000182">
    <property type="entry name" value="GNAT_dom"/>
</dbReference>
<dbReference type="NCBIfam" id="TIGR03585">
    <property type="entry name" value="PseH"/>
    <property type="match status" value="1"/>
</dbReference>
<evidence type="ECO:0000313" key="3">
    <source>
        <dbReference type="Proteomes" id="UP000606721"/>
    </source>
</evidence>
<gene>
    <name evidence="2" type="primary">pseH</name>
    <name evidence="2" type="ORF">H6F99_19220</name>
</gene>
<proteinExistence type="predicted"/>
<dbReference type="RefSeq" id="WP_190383919.1">
    <property type="nucleotide sequence ID" value="NZ_JACJQT010000058.1"/>
</dbReference>
<keyword evidence="2" id="KW-0012">Acyltransferase</keyword>
<comment type="caution">
    <text evidence="2">The sequence shown here is derived from an EMBL/GenBank/DDBJ whole genome shotgun (WGS) entry which is preliminary data.</text>
</comment>
<evidence type="ECO:0000259" key="1">
    <source>
        <dbReference type="PROSITE" id="PS51186"/>
    </source>
</evidence>
<dbReference type="EMBL" id="JACJQT010000058">
    <property type="protein sequence ID" value="MBD2280321.1"/>
    <property type="molecule type" value="Genomic_DNA"/>
</dbReference>
<dbReference type="Pfam" id="PF13302">
    <property type="entry name" value="Acetyltransf_3"/>
    <property type="match status" value="1"/>
</dbReference>
<reference evidence="2 3" key="1">
    <citation type="journal article" date="2020" name="ISME J.">
        <title>Comparative genomics reveals insights into cyanobacterial evolution and habitat adaptation.</title>
        <authorList>
            <person name="Chen M.Y."/>
            <person name="Teng W.K."/>
            <person name="Zhao L."/>
            <person name="Hu C.X."/>
            <person name="Zhou Y.K."/>
            <person name="Han B.P."/>
            <person name="Song L.R."/>
            <person name="Shu W.S."/>
        </authorList>
    </citation>
    <scope>NUCLEOTIDE SEQUENCE [LARGE SCALE GENOMIC DNA]</scope>
    <source>
        <strain evidence="2 3">FACHB-1040</strain>
    </source>
</reference>
<dbReference type="PROSITE" id="PS51186">
    <property type="entry name" value="GNAT"/>
    <property type="match status" value="1"/>
</dbReference>
<dbReference type="InterPro" id="IPR020036">
    <property type="entry name" value="PseH"/>
</dbReference>